<organism evidence="1 2">
    <name type="scientific">Smallanthus sonchifolius</name>
    <dbReference type="NCBI Taxonomy" id="185202"/>
    <lineage>
        <taxon>Eukaryota</taxon>
        <taxon>Viridiplantae</taxon>
        <taxon>Streptophyta</taxon>
        <taxon>Embryophyta</taxon>
        <taxon>Tracheophyta</taxon>
        <taxon>Spermatophyta</taxon>
        <taxon>Magnoliopsida</taxon>
        <taxon>eudicotyledons</taxon>
        <taxon>Gunneridae</taxon>
        <taxon>Pentapetalae</taxon>
        <taxon>asterids</taxon>
        <taxon>campanulids</taxon>
        <taxon>Asterales</taxon>
        <taxon>Asteraceae</taxon>
        <taxon>Asteroideae</taxon>
        <taxon>Heliantheae alliance</taxon>
        <taxon>Millerieae</taxon>
        <taxon>Smallanthus</taxon>
    </lineage>
</organism>
<accession>A0ACB9EW26</accession>
<gene>
    <name evidence="1" type="ORF">L1987_53467</name>
</gene>
<proteinExistence type="predicted"/>
<name>A0ACB9EW26_9ASTR</name>
<evidence type="ECO:0000313" key="1">
    <source>
        <dbReference type="EMBL" id="KAI3763020.1"/>
    </source>
</evidence>
<reference evidence="2" key="1">
    <citation type="journal article" date="2022" name="Mol. Ecol. Resour.">
        <title>The genomes of chicory, endive, great burdock and yacon provide insights into Asteraceae palaeo-polyploidization history and plant inulin production.</title>
        <authorList>
            <person name="Fan W."/>
            <person name="Wang S."/>
            <person name="Wang H."/>
            <person name="Wang A."/>
            <person name="Jiang F."/>
            <person name="Liu H."/>
            <person name="Zhao H."/>
            <person name="Xu D."/>
            <person name="Zhang Y."/>
        </authorList>
    </citation>
    <scope>NUCLEOTIDE SEQUENCE [LARGE SCALE GENOMIC DNA]</scope>
    <source>
        <strain evidence="2">cv. Yunnan</strain>
    </source>
</reference>
<protein>
    <submittedName>
        <fullName evidence="1">Uncharacterized protein</fullName>
    </submittedName>
</protein>
<keyword evidence="2" id="KW-1185">Reference proteome</keyword>
<evidence type="ECO:0000313" key="2">
    <source>
        <dbReference type="Proteomes" id="UP001056120"/>
    </source>
</evidence>
<comment type="caution">
    <text evidence="1">The sequence shown here is derived from an EMBL/GenBank/DDBJ whole genome shotgun (WGS) entry which is preliminary data.</text>
</comment>
<sequence length="511" mass="58232">MDVLPFLYISLPLLLASYIFTSHFLRKPSNLPPTVFPTLPIIGHLYLLKPPLYRTLAKISAKHGPIIQLQFGSRRVLVINSPSASEECFTKNDISFANRPRMMFGKIIGNNWTSLIWAPYGDHWRNLRRIASIELLSIHRLNEFHNIRVDEGMLLIRKLMSTSSPVNMKLVFFDLMLNVMMRMISGKRYFGGDSPVVAEEGKRFREMLDETFVLASASNVVDYLPFLSWLGTTVLEKKITSLKVKKNAFFQVLIQQIRESKDEKTTKKKKKTMIDVLLSLQESDPKYYSDEMIRSFLMVFLSAGTDTTAGTMEWAMSLLLNSPKVLAKAQNEIDMKIGKDRLVVESDIVNLPYLRCIINETLRIYPAGPLLVPHESSKDCVVGGYNIPGGTMLLVNQWAIHHDPILWTDPKSFNPERFEGVDAMRHGYKYMPFGSGRRSCPGEGLAVRVMALTIGLMIQCFDWERISEKMVDMTEGLGLTLPKAEPLLAKCKPRLEIQNLLDEQVRFAKYL</sequence>
<reference evidence="1 2" key="2">
    <citation type="journal article" date="2022" name="Mol. Ecol. Resour.">
        <title>The genomes of chicory, endive, great burdock and yacon provide insights into Asteraceae paleo-polyploidization history and plant inulin production.</title>
        <authorList>
            <person name="Fan W."/>
            <person name="Wang S."/>
            <person name="Wang H."/>
            <person name="Wang A."/>
            <person name="Jiang F."/>
            <person name="Liu H."/>
            <person name="Zhao H."/>
            <person name="Xu D."/>
            <person name="Zhang Y."/>
        </authorList>
    </citation>
    <scope>NUCLEOTIDE SEQUENCE [LARGE SCALE GENOMIC DNA]</scope>
    <source>
        <strain evidence="2">cv. Yunnan</strain>
        <tissue evidence="1">Leaves</tissue>
    </source>
</reference>
<dbReference type="Proteomes" id="UP001056120">
    <property type="component" value="Linkage Group LG17"/>
</dbReference>
<dbReference type="EMBL" id="CM042034">
    <property type="protein sequence ID" value="KAI3763020.1"/>
    <property type="molecule type" value="Genomic_DNA"/>
</dbReference>